<evidence type="ECO:0008006" key="2">
    <source>
        <dbReference type="Google" id="ProtNLM"/>
    </source>
</evidence>
<reference evidence="1" key="1">
    <citation type="submission" date="2021-01" db="EMBL/GenBank/DDBJ databases">
        <authorList>
            <person name="Corre E."/>
            <person name="Pelletier E."/>
            <person name="Niang G."/>
            <person name="Scheremetjew M."/>
            <person name="Finn R."/>
            <person name="Kale V."/>
            <person name="Holt S."/>
            <person name="Cochrane G."/>
            <person name="Meng A."/>
            <person name="Brown T."/>
            <person name="Cohen L."/>
        </authorList>
    </citation>
    <scope>NUCLEOTIDE SEQUENCE</scope>
    <source>
        <strain evidence="1">GSBS06</strain>
    </source>
</reference>
<dbReference type="InterPro" id="IPR035979">
    <property type="entry name" value="RBD_domain_sf"/>
</dbReference>
<gene>
    <name evidence="1" type="ORF">ASTO00021_LOCUS17806</name>
</gene>
<dbReference type="SUPFAM" id="SSF54928">
    <property type="entry name" value="RNA-binding domain, RBD"/>
    <property type="match status" value="1"/>
</dbReference>
<evidence type="ECO:0000313" key="1">
    <source>
        <dbReference type="EMBL" id="CAE0447842.1"/>
    </source>
</evidence>
<dbReference type="EMBL" id="HBIN01023145">
    <property type="protein sequence ID" value="CAE0447842.1"/>
    <property type="molecule type" value="Transcribed_RNA"/>
</dbReference>
<dbReference type="CDD" id="cd00590">
    <property type="entry name" value="RRM_SF"/>
    <property type="match status" value="1"/>
</dbReference>
<name>A0A7S3PR92_9STRA</name>
<dbReference type="AlphaFoldDB" id="A0A7S3PR92"/>
<organism evidence="1">
    <name type="scientific">Aplanochytrium stocchinoi</name>
    <dbReference type="NCBI Taxonomy" id="215587"/>
    <lineage>
        <taxon>Eukaryota</taxon>
        <taxon>Sar</taxon>
        <taxon>Stramenopiles</taxon>
        <taxon>Bigyra</taxon>
        <taxon>Labyrinthulomycetes</taxon>
        <taxon>Thraustochytrida</taxon>
        <taxon>Thraustochytriidae</taxon>
        <taxon>Aplanochytrium</taxon>
    </lineage>
</organism>
<dbReference type="Gene3D" id="3.30.70.330">
    <property type="match status" value="1"/>
</dbReference>
<dbReference type="GO" id="GO:0003676">
    <property type="term" value="F:nucleic acid binding"/>
    <property type="evidence" value="ECO:0007669"/>
    <property type="project" value="InterPro"/>
</dbReference>
<protein>
    <recommendedName>
        <fullName evidence="2">RRM domain-containing protein</fullName>
    </recommendedName>
</protein>
<sequence length="368" mass="42218">MAETLTCEMSLGRLRRQISVDESGQKSDTIYVTGVPKDALVEEVQKLFSELHPVVDFEWDQRLNKYWVKYVGVNEATDAVVKLHHRLFHRSFLNVRFELGVDFNGKPIVSNASHNTVVRQIIGKTSENDLKEVYSNRHIEVCGQLFPIPTGMYLSRMINVVKSLDRKDPLLELFTKDCLKGSNYSKEITEAMAMVDCTERAVKLVLNQSPEQLEYVDVFVLGDGKHPLCAGCMLTQFPTSWVFHSIDPLLQVQHVAPETGIAAHILDNKQPIYHERLHLFKGMSQDFPIENRIRSLTKVVIVIACHSHAPLQEFWNRLPSDQVRIGITMPCCSDYSELHHQDLVFEFDDFEVYSPKRRIRVYVSLSKS</sequence>
<proteinExistence type="predicted"/>
<dbReference type="InterPro" id="IPR012677">
    <property type="entry name" value="Nucleotide-bd_a/b_plait_sf"/>
</dbReference>
<accession>A0A7S3PR92</accession>